<feature type="transmembrane region" description="Helical" evidence="1">
    <location>
        <begin position="83"/>
        <end position="104"/>
    </location>
</feature>
<reference evidence="2 3" key="1">
    <citation type="submission" date="2015-07" db="EMBL/GenBank/DDBJ databases">
        <title>Lactobacillus korensis/26-25/ whole genome sequencing.</title>
        <authorList>
            <person name="Kim M.K."/>
            <person name="Im W.-T."/>
            <person name="Srinivasan S."/>
            <person name="Lee J.-J."/>
        </authorList>
    </citation>
    <scope>NUCLEOTIDE SEQUENCE [LARGE SCALE GENOMIC DNA]</scope>
    <source>
        <strain evidence="2 3">26-25</strain>
    </source>
</reference>
<dbReference type="EMBL" id="CP012033">
    <property type="protein sequence ID" value="AKP63995.1"/>
    <property type="molecule type" value="Genomic_DNA"/>
</dbReference>
<dbReference type="KEGG" id="lko:ABN16_02610"/>
<keyword evidence="1" id="KW-0472">Membrane</keyword>
<organism evidence="2 3">
    <name type="scientific">Levilactobacillus koreensis</name>
    <dbReference type="NCBI Taxonomy" id="637971"/>
    <lineage>
        <taxon>Bacteria</taxon>
        <taxon>Bacillati</taxon>
        <taxon>Bacillota</taxon>
        <taxon>Bacilli</taxon>
        <taxon>Lactobacillales</taxon>
        <taxon>Lactobacillaceae</taxon>
        <taxon>Levilactobacillus</taxon>
    </lineage>
</organism>
<dbReference type="AlphaFoldDB" id="A0AAC8UTG9"/>
<keyword evidence="3" id="KW-1185">Reference proteome</keyword>
<dbReference type="Proteomes" id="UP000036000">
    <property type="component" value="Chromosome"/>
</dbReference>
<sequence length="105" mass="11807">MQITKRKLIIEGSLNVLLLLLPIILFIAGGFGMAEHDSSHPDVLVLGGSLLMGGLSLVMLAIYAFSWRQHGWRQLSVLRRSLIVFYGIWLIIGLWTWLMFLGIIS</sequence>
<proteinExistence type="predicted"/>
<protein>
    <submittedName>
        <fullName evidence="2">Uncharacterized protein</fullName>
    </submittedName>
</protein>
<keyword evidence="1" id="KW-0812">Transmembrane</keyword>
<feature type="transmembrane region" description="Helical" evidence="1">
    <location>
        <begin position="12"/>
        <end position="31"/>
    </location>
</feature>
<gene>
    <name evidence="2" type="ORF">ABN16_02610</name>
</gene>
<feature type="transmembrane region" description="Helical" evidence="1">
    <location>
        <begin position="43"/>
        <end position="63"/>
    </location>
</feature>
<dbReference type="RefSeq" id="WP_048732696.1">
    <property type="nucleotide sequence ID" value="NZ_CP012033.1"/>
</dbReference>
<name>A0AAC8UTG9_9LACO</name>
<evidence type="ECO:0000313" key="3">
    <source>
        <dbReference type="Proteomes" id="UP000036000"/>
    </source>
</evidence>
<accession>A0AAC8UTG9</accession>
<evidence type="ECO:0000313" key="2">
    <source>
        <dbReference type="EMBL" id="AKP63995.1"/>
    </source>
</evidence>
<keyword evidence="1" id="KW-1133">Transmembrane helix</keyword>
<evidence type="ECO:0000256" key="1">
    <source>
        <dbReference type="SAM" id="Phobius"/>
    </source>
</evidence>